<keyword evidence="2" id="KW-1185">Reference proteome</keyword>
<protein>
    <recommendedName>
        <fullName evidence="3">RRM domain-containing protein</fullName>
    </recommendedName>
</protein>
<accession>D8TDV6</accession>
<reference evidence="1 2" key="1">
    <citation type="journal article" date="2011" name="Science">
        <title>The Selaginella genome identifies genetic changes associated with the evolution of vascular plants.</title>
        <authorList>
            <person name="Banks J.A."/>
            <person name="Nishiyama T."/>
            <person name="Hasebe M."/>
            <person name="Bowman J.L."/>
            <person name="Gribskov M."/>
            <person name="dePamphilis C."/>
            <person name="Albert V.A."/>
            <person name="Aono N."/>
            <person name="Aoyama T."/>
            <person name="Ambrose B.A."/>
            <person name="Ashton N.W."/>
            <person name="Axtell M.J."/>
            <person name="Barker E."/>
            <person name="Barker M.S."/>
            <person name="Bennetzen J.L."/>
            <person name="Bonawitz N.D."/>
            <person name="Chapple C."/>
            <person name="Cheng C."/>
            <person name="Correa L.G."/>
            <person name="Dacre M."/>
            <person name="DeBarry J."/>
            <person name="Dreyer I."/>
            <person name="Elias M."/>
            <person name="Engstrom E.M."/>
            <person name="Estelle M."/>
            <person name="Feng L."/>
            <person name="Finet C."/>
            <person name="Floyd S.K."/>
            <person name="Frommer W.B."/>
            <person name="Fujita T."/>
            <person name="Gramzow L."/>
            <person name="Gutensohn M."/>
            <person name="Harholt J."/>
            <person name="Hattori M."/>
            <person name="Heyl A."/>
            <person name="Hirai T."/>
            <person name="Hiwatashi Y."/>
            <person name="Ishikawa M."/>
            <person name="Iwata M."/>
            <person name="Karol K.G."/>
            <person name="Koehler B."/>
            <person name="Kolukisaoglu U."/>
            <person name="Kubo M."/>
            <person name="Kurata T."/>
            <person name="Lalonde S."/>
            <person name="Li K."/>
            <person name="Li Y."/>
            <person name="Litt A."/>
            <person name="Lyons E."/>
            <person name="Manning G."/>
            <person name="Maruyama T."/>
            <person name="Michael T.P."/>
            <person name="Mikami K."/>
            <person name="Miyazaki S."/>
            <person name="Morinaga S."/>
            <person name="Murata T."/>
            <person name="Mueller-Roeber B."/>
            <person name="Nelson D.R."/>
            <person name="Obara M."/>
            <person name="Oguri Y."/>
            <person name="Olmstead R.G."/>
            <person name="Onodera N."/>
            <person name="Petersen B.L."/>
            <person name="Pils B."/>
            <person name="Prigge M."/>
            <person name="Rensing S.A."/>
            <person name="Riano-Pachon D.M."/>
            <person name="Roberts A.W."/>
            <person name="Sato Y."/>
            <person name="Scheller H.V."/>
            <person name="Schulz B."/>
            <person name="Schulz C."/>
            <person name="Shakirov E.V."/>
            <person name="Shibagaki N."/>
            <person name="Shinohara N."/>
            <person name="Shippen D.E."/>
            <person name="Soerensen I."/>
            <person name="Sotooka R."/>
            <person name="Sugimoto N."/>
            <person name="Sugita M."/>
            <person name="Sumikawa N."/>
            <person name="Tanurdzic M."/>
            <person name="Theissen G."/>
            <person name="Ulvskov P."/>
            <person name="Wakazuki S."/>
            <person name="Weng J.K."/>
            <person name="Willats W.W."/>
            <person name="Wipf D."/>
            <person name="Wolf P.G."/>
            <person name="Yang L."/>
            <person name="Zimmer A.D."/>
            <person name="Zhu Q."/>
            <person name="Mitros T."/>
            <person name="Hellsten U."/>
            <person name="Loque D."/>
            <person name="Otillar R."/>
            <person name="Salamov A."/>
            <person name="Schmutz J."/>
            <person name="Shapiro H."/>
            <person name="Lindquist E."/>
            <person name="Lucas S."/>
            <person name="Rokhsar D."/>
            <person name="Grigoriev I.V."/>
        </authorList>
    </citation>
    <scope>NUCLEOTIDE SEQUENCE [LARGE SCALE GENOMIC DNA]</scope>
</reference>
<dbReference type="HOGENOM" id="CLU_1206573_0_0_1"/>
<evidence type="ECO:0000313" key="1">
    <source>
        <dbReference type="EMBL" id="EFJ05195.1"/>
    </source>
</evidence>
<proteinExistence type="predicted"/>
<dbReference type="PANTHER" id="PTHR12484:SF4">
    <property type="entry name" value="A-KINASE ANCHOR PROTEIN 17A"/>
    <property type="match status" value="1"/>
</dbReference>
<dbReference type="Pfam" id="PF25015">
    <property type="entry name" value="RBD_AKAP-17A"/>
    <property type="match status" value="1"/>
</dbReference>
<dbReference type="KEGG" id="smo:SELMODRAFT_236815"/>
<evidence type="ECO:0008006" key="3">
    <source>
        <dbReference type="Google" id="ProtNLM"/>
    </source>
</evidence>
<dbReference type="FunCoup" id="D8TDV6">
    <property type="interactions" value="462"/>
</dbReference>
<gene>
    <name evidence="1" type="ORF">SELMODRAFT_236815</name>
</gene>
<dbReference type="InterPro" id="IPR056852">
    <property type="entry name" value="AK17A/B"/>
</dbReference>
<dbReference type="AlphaFoldDB" id="D8TDV6"/>
<dbReference type="eggNOG" id="KOG2891">
    <property type="taxonomic scope" value="Eukaryota"/>
</dbReference>
<name>D8TDV6_SELML</name>
<dbReference type="EMBL" id="GL377734">
    <property type="protein sequence ID" value="EFJ05195.1"/>
    <property type="molecule type" value="Genomic_DNA"/>
</dbReference>
<dbReference type="Proteomes" id="UP000001514">
    <property type="component" value="Unassembled WGS sequence"/>
</dbReference>
<organism evidence="2">
    <name type="scientific">Selaginella moellendorffii</name>
    <name type="common">Spikemoss</name>
    <dbReference type="NCBI Taxonomy" id="88036"/>
    <lineage>
        <taxon>Eukaryota</taxon>
        <taxon>Viridiplantae</taxon>
        <taxon>Streptophyta</taxon>
        <taxon>Embryophyta</taxon>
        <taxon>Tracheophyta</taxon>
        <taxon>Lycopodiopsida</taxon>
        <taxon>Selaginellales</taxon>
        <taxon>Selaginellaceae</taxon>
        <taxon>Selaginella</taxon>
    </lineage>
</organism>
<dbReference type="Gramene" id="EFJ05195">
    <property type="protein sequence ID" value="EFJ05195"/>
    <property type="gene ID" value="SELMODRAFT_236815"/>
</dbReference>
<dbReference type="STRING" id="88036.D8TDV6"/>
<dbReference type="PANTHER" id="PTHR12484">
    <property type="entry name" value="B-LYMPHOCYTE ANTIGEN-RELATED"/>
    <property type="match status" value="1"/>
</dbReference>
<sequence length="230" mass="26022">MAERLEHGLALLPRVRLFLVFRRLGRSAVKHIDEWLLKEWVRSVVRKSLKVELGEKDLVKCRVEEEAVTWELFVWDSQVELARKSCVGALDGVEFIIGGAKLRCGVQFDEKDSFAALRSSWETVFGSDVSDHSSNFPDTLVLKGLPSRWFAEPRVSTQASVLVTHTVFSKFGKLRNLEIVNESDTGKTSSLQCNVWIQYEKYSGFYNAVEALCGRSMQKFQSQLSVGVGQ</sequence>
<dbReference type="InParanoid" id="D8TDV6"/>
<evidence type="ECO:0000313" key="2">
    <source>
        <dbReference type="Proteomes" id="UP000001514"/>
    </source>
</evidence>